<evidence type="ECO:0000313" key="5">
    <source>
        <dbReference type="Proteomes" id="UP000275846"/>
    </source>
</evidence>
<dbReference type="WBParaSite" id="SSLN_0001705901-mRNA-1">
    <property type="protein sequence ID" value="SSLN_0001705901-mRNA-1"/>
    <property type="gene ID" value="SSLN_0001705901"/>
</dbReference>
<accession>A0A183TIY7</accession>
<feature type="region of interest" description="Disordered" evidence="2">
    <location>
        <begin position="1"/>
        <end position="41"/>
    </location>
</feature>
<reference evidence="6" key="1">
    <citation type="submission" date="2016-06" db="UniProtKB">
        <authorList>
            <consortium name="WormBaseParasite"/>
        </authorList>
    </citation>
    <scope>IDENTIFICATION</scope>
</reference>
<feature type="domain" description="C2H2-type" evidence="3">
    <location>
        <begin position="48"/>
        <end position="75"/>
    </location>
</feature>
<dbReference type="InterPro" id="IPR036236">
    <property type="entry name" value="Znf_C2H2_sf"/>
</dbReference>
<sequence length="148" mass="16553">MPRHPALAFRPPPPPSTPTTDGTTSDNPSSATDTTSTTSTISDGDSILTCPHCDHTFTSSISLISHLRIHRTKTGESVPRAPTHSRDHGLHCPHCTRAFYHRMSLFGHMRIHDRGTHRDSDTSNTSCNHSQPSHERDHHHHHNQQQQQ</sequence>
<dbReference type="Gene3D" id="3.30.160.60">
    <property type="entry name" value="Classic Zinc Finger"/>
    <property type="match status" value="1"/>
</dbReference>
<evidence type="ECO:0000313" key="4">
    <source>
        <dbReference type="EMBL" id="VDM02821.1"/>
    </source>
</evidence>
<evidence type="ECO:0000259" key="3">
    <source>
        <dbReference type="PROSITE" id="PS50157"/>
    </source>
</evidence>
<dbReference type="AlphaFoldDB" id="A0A183TIY7"/>
<dbReference type="GO" id="GO:0008270">
    <property type="term" value="F:zinc ion binding"/>
    <property type="evidence" value="ECO:0007669"/>
    <property type="project" value="UniProtKB-KW"/>
</dbReference>
<feature type="region of interest" description="Disordered" evidence="2">
    <location>
        <begin position="114"/>
        <end position="148"/>
    </location>
</feature>
<keyword evidence="1" id="KW-0862">Zinc</keyword>
<dbReference type="InterPro" id="IPR013087">
    <property type="entry name" value="Znf_C2H2_type"/>
</dbReference>
<keyword evidence="5" id="KW-1185">Reference proteome</keyword>
<dbReference type="Pfam" id="PF00096">
    <property type="entry name" value="zf-C2H2"/>
    <property type="match status" value="2"/>
</dbReference>
<evidence type="ECO:0000256" key="2">
    <source>
        <dbReference type="SAM" id="MobiDB-lite"/>
    </source>
</evidence>
<dbReference type="PROSITE" id="PS00028">
    <property type="entry name" value="ZINC_FINGER_C2H2_1"/>
    <property type="match status" value="2"/>
</dbReference>
<protein>
    <submittedName>
        <fullName evidence="6">C2H2-type domain-containing protein</fullName>
    </submittedName>
</protein>
<name>A0A183TIY7_SCHSO</name>
<evidence type="ECO:0000313" key="6">
    <source>
        <dbReference type="WBParaSite" id="SSLN_0001705901-mRNA-1"/>
    </source>
</evidence>
<organism evidence="6">
    <name type="scientific">Schistocephalus solidus</name>
    <name type="common">Tapeworm</name>
    <dbReference type="NCBI Taxonomy" id="70667"/>
    <lineage>
        <taxon>Eukaryota</taxon>
        <taxon>Metazoa</taxon>
        <taxon>Spiralia</taxon>
        <taxon>Lophotrochozoa</taxon>
        <taxon>Platyhelminthes</taxon>
        <taxon>Cestoda</taxon>
        <taxon>Eucestoda</taxon>
        <taxon>Diphyllobothriidea</taxon>
        <taxon>Diphyllobothriidae</taxon>
        <taxon>Schistocephalus</taxon>
    </lineage>
</organism>
<feature type="domain" description="C2H2-type" evidence="3">
    <location>
        <begin position="90"/>
        <end position="112"/>
    </location>
</feature>
<dbReference type="Proteomes" id="UP000275846">
    <property type="component" value="Unassembled WGS sequence"/>
</dbReference>
<feature type="compositionally biased region" description="Basic residues" evidence="2">
    <location>
        <begin position="137"/>
        <end position="148"/>
    </location>
</feature>
<dbReference type="SUPFAM" id="SSF57667">
    <property type="entry name" value="beta-beta-alpha zinc fingers"/>
    <property type="match status" value="1"/>
</dbReference>
<dbReference type="SMART" id="SM00355">
    <property type="entry name" value="ZnF_C2H2"/>
    <property type="match status" value="2"/>
</dbReference>
<evidence type="ECO:0000256" key="1">
    <source>
        <dbReference type="PROSITE-ProRule" id="PRU00042"/>
    </source>
</evidence>
<dbReference type="PROSITE" id="PS50157">
    <property type="entry name" value="ZINC_FINGER_C2H2_2"/>
    <property type="match status" value="2"/>
</dbReference>
<keyword evidence="1" id="KW-0863">Zinc-finger</keyword>
<gene>
    <name evidence="4" type="ORF">SSLN_LOCUS16435</name>
</gene>
<dbReference type="EMBL" id="UYSU01041077">
    <property type="protein sequence ID" value="VDM02821.1"/>
    <property type="molecule type" value="Genomic_DNA"/>
</dbReference>
<proteinExistence type="predicted"/>
<feature type="compositionally biased region" description="Low complexity" evidence="2">
    <location>
        <begin position="18"/>
        <end position="41"/>
    </location>
</feature>
<feature type="compositionally biased region" description="Polar residues" evidence="2">
    <location>
        <begin position="122"/>
        <end position="131"/>
    </location>
</feature>
<reference evidence="4 5" key="2">
    <citation type="submission" date="2018-11" db="EMBL/GenBank/DDBJ databases">
        <authorList>
            <consortium name="Pathogen Informatics"/>
        </authorList>
    </citation>
    <scope>NUCLEOTIDE SEQUENCE [LARGE SCALE GENOMIC DNA]</scope>
    <source>
        <strain evidence="4 5">NST_G2</strain>
    </source>
</reference>
<keyword evidence="1" id="KW-0479">Metal-binding</keyword>